<feature type="region of interest" description="Disordered" evidence="8">
    <location>
        <begin position="361"/>
        <end position="456"/>
    </location>
</feature>
<dbReference type="STRING" id="1220924.W2S4Q5"/>
<evidence type="ECO:0000256" key="1">
    <source>
        <dbReference type="ARBA" id="ARBA00002489"/>
    </source>
</evidence>
<feature type="region of interest" description="Disordered" evidence="8">
    <location>
        <begin position="299"/>
        <end position="326"/>
    </location>
</feature>
<dbReference type="InterPro" id="IPR038869">
    <property type="entry name" value="DLT1"/>
</dbReference>
<dbReference type="HOGENOM" id="CLU_022833_1_0_1"/>
<dbReference type="FunCoup" id="W2S4Q5">
    <property type="interactions" value="6"/>
</dbReference>
<dbReference type="RefSeq" id="XP_008715316.1">
    <property type="nucleotide sequence ID" value="XM_008717094.1"/>
</dbReference>
<keyword evidence="6 7" id="KW-0472">Membrane</keyword>
<evidence type="ECO:0000256" key="7">
    <source>
        <dbReference type="RuleBase" id="RU367100"/>
    </source>
</evidence>
<dbReference type="PANTHER" id="PTHR40021">
    <property type="entry name" value="DEFECT AT LOW TEMPERATURE PROTEIN 1"/>
    <property type="match status" value="1"/>
</dbReference>
<keyword evidence="10" id="KW-1185">Reference proteome</keyword>
<feature type="compositionally biased region" description="Low complexity" evidence="8">
    <location>
        <begin position="312"/>
        <end position="325"/>
    </location>
</feature>
<evidence type="ECO:0000256" key="3">
    <source>
        <dbReference type="ARBA" id="ARBA00021353"/>
    </source>
</evidence>
<evidence type="ECO:0000256" key="5">
    <source>
        <dbReference type="ARBA" id="ARBA00022989"/>
    </source>
</evidence>
<comment type="similarity">
    <text evidence="2 7">Belongs to the DLT1 family.</text>
</comment>
<dbReference type="InParanoid" id="W2S4Q5"/>
<dbReference type="GO" id="GO:0016020">
    <property type="term" value="C:membrane"/>
    <property type="evidence" value="ECO:0007669"/>
    <property type="project" value="UniProtKB-SubCell"/>
</dbReference>
<feature type="compositionally biased region" description="Polar residues" evidence="8">
    <location>
        <begin position="361"/>
        <end position="405"/>
    </location>
</feature>
<evidence type="ECO:0000256" key="2">
    <source>
        <dbReference type="ARBA" id="ARBA00005550"/>
    </source>
</evidence>
<proteinExistence type="inferred from homology"/>
<keyword evidence="5 7" id="KW-1133">Transmembrane helix</keyword>
<protein>
    <recommendedName>
        <fullName evidence="3 7">Defect at low temperature protein 1</fullName>
    </recommendedName>
</protein>
<evidence type="ECO:0000256" key="6">
    <source>
        <dbReference type="ARBA" id="ARBA00023136"/>
    </source>
</evidence>
<dbReference type="OrthoDB" id="4096362at2759"/>
<dbReference type="VEuPathDB" id="FungiDB:HMPREF1541_02739"/>
<dbReference type="EMBL" id="KB822718">
    <property type="protein sequence ID" value="ETN43580.1"/>
    <property type="molecule type" value="Genomic_DNA"/>
</dbReference>
<comment type="subcellular location">
    <subcellularLocation>
        <location evidence="7">Membrane</location>
        <topology evidence="7">Multi-pass membrane protein</topology>
    </subcellularLocation>
</comment>
<dbReference type="AlphaFoldDB" id="W2S4Q5"/>
<feature type="compositionally biased region" description="Low complexity" evidence="8">
    <location>
        <begin position="406"/>
        <end position="421"/>
    </location>
</feature>
<gene>
    <name evidence="7" type="primary">DLT1</name>
    <name evidence="9" type="ORF">HMPREF1541_02739</name>
</gene>
<name>W2S4Q5_CYPE1</name>
<dbReference type="PANTHER" id="PTHR40021:SF1">
    <property type="entry name" value="DEFECT AT LOW TEMPERATURE PROTEIN 1"/>
    <property type="match status" value="1"/>
</dbReference>
<dbReference type="eggNOG" id="ENOG502RAJJ">
    <property type="taxonomic scope" value="Eukaryota"/>
</dbReference>
<feature type="transmembrane region" description="Helical" evidence="7">
    <location>
        <begin position="45"/>
        <end position="66"/>
    </location>
</feature>
<evidence type="ECO:0000256" key="4">
    <source>
        <dbReference type="ARBA" id="ARBA00022692"/>
    </source>
</evidence>
<feature type="transmembrane region" description="Helical" evidence="7">
    <location>
        <begin position="12"/>
        <end position="33"/>
    </location>
</feature>
<accession>W2S4Q5</accession>
<reference evidence="9 10" key="1">
    <citation type="submission" date="2013-03" db="EMBL/GenBank/DDBJ databases">
        <title>The Genome Sequence of Phialophora europaea CBS 101466.</title>
        <authorList>
            <consortium name="The Broad Institute Genomics Platform"/>
            <person name="Cuomo C."/>
            <person name="de Hoog S."/>
            <person name="Gorbushina A."/>
            <person name="Walker B."/>
            <person name="Young S.K."/>
            <person name="Zeng Q."/>
            <person name="Gargeya S."/>
            <person name="Fitzgerald M."/>
            <person name="Haas B."/>
            <person name="Abouelleil A."/>
            <person name="Allen A.W."/>
            <person name="Alvarado L."/>
            <person name="Arachchi H.M."/>
            <person name="Berlin A.M."/>
            <person name="Chapman S.B."/>
            <person name="Gainer-Dewar J."/>
            <person name="Goldberg J."/>
            <person name="Griggs A."/>
            <person name="Gujja S."/>
            <person name="Hansen M."/>
            <person name="Howarth C."/>
            <person name="Imamovic A."/>
            <person name="Ireland A."/>
            <person name="Larimer J."/>
            <person name="McCowan C."/>
            <person name="Murphy C."/>
            <person name="Pearson M."/>
            <person name="Poon T.W."/>
            <person name="Priest M."/>
            <person name="Roberts A."/>
            <person name="Saif S."/>
            <person name="Shea T."/>
            <person name="Sisk P."/>
            <person name="Sykes S."/>
            <person name="Wortman J."/>
            <person name="Nusbaum C."/>
            <person name="Birren B."/>
        </authorList>
    </citation>
    <scope>NUCLEOTIDE SEQUENCE [LARGE SCALE GENOMIC DNA]</scope>
    <source>
        <strain evidence="9 10">CBS 101466</strain>
    </source>
</reference>
<evidence type="ECO:0000313" key="9">
    <source>
        <dbReference type="EMBL" id="ETN43580.1"/>
    </source>
</evidence>
<evidence type="ECO:0000256" key="8">
    <source>
        <dbReference type="SAM" id="MobiDB-lite"/>
    </source>
</evidence>
<dbReference type="GeneID" id="19970078"/>
<evidence type="ECO:0000313" key="10">
    <source>
        <dbReference type="Proteomes" id="UP000030752"/>
    </source>
</evidence>
<sequence length="456" mass="50249">MARTREVLFKIFYSSSFTAVFLLLIAFVGVAPADKLYESYHRRRVIDIIIVAAAWVLTALIAAFLYGTRLYTNRSILRDIPKTFLPIEREDLPGRNVHRLIQETFARSAVVAYHAKPRSRRIETELEGAGERMLVITKQIKQHHHEHSITPHERVLLEPQWGTVVHAGWQSPASDEMANLEYAGVADELIDLIEAKAVSLAPGDSPLALDESGVPQPDARIVDMLARPPDMGMRNYLAELADVGMLPDADLTDEFVSTYEYSRFSGKPLTETEFQGMMRMFAELLRSMTGPAVDLLTFSDDEGDDIDAKPRSSSPSGNSSLSASSIVHNPSAPLEVYEDSVPSMSSTSLDEGTHSMYTTYTAPQSASHSQSRPQQSFNSRPSYVRQGTSRSRPSLRQTQSNNSFKSAATSRSSRSAGTQGSVIRLVTEDAANRDVGLGLPYEISVNGFGSSREGRA</sequence>
<organism evidence="9 10">
    <name type="scientific">Cyphellophora europaea (strain CBS 101466)</name>
    <name type="common">Phialophora europaea</name>
    <dbReference type="NCBI Taxonomy" id="1220924"/>
    <lineage>
        <taxon>Eukaryota</taxon>
        <taxon>Fungi</taxon>
        <taxon>Dikarya</taxon>
        <taxon>Ascomycota</taxon>
        <taxon>Pezizomycotina</taxon>
        <taxon>Eurotiomycetes</taxon>
        <taxon>Chaetothyriomycetidae</taxon>
        <taxon>Chaetothyriales</taxon>
        <taxon>Cyphellophoraceae</taxon>
        <taxon>Cyphellophora</taxon>
    </lineage>
</organism>
<dbReference type="Proteomes" id="UP000030752">
    <property type="component" value="Unassembled WGS sequence"/>
</dbReference>
<keyword evidence="4 7" id="KW-0812">Transmembrane</keyword>
<comment type="function">
    <text evidence="1 7">Required for growth under high-pressure and low-temperature conditions.</text>
</comment>